<feature type="domain" description="Histidine kinase" evidence="9">
    <location>
        <begin position="125"/>
        <end position="330"/>
    </location>
</feature>
<keyword evidence="5" id="KW-0808">Transferase</keyword>
<keyword evidence="11" id="KW-1185">Reference proteome</keyword>
<gene>
    <name evidence="10" type="ORF">ACFQ41_10425</name>
</gene>
<reference evidence="11" key="1">
    <citation type="journal article" date="2019" name="Int. J. Syst. Evol. Microbiol.">
        <title>The Global Catalogue of Microorganisms (GCM) 10K type strain sequencing project: providing services to taxonomists for standard genome sequencing and annotation.</title>
        <authorList>
            <consortium name="The Broad Institute Genomics Platform"/>
            <consortium name="The Broad Institute Genome Sequencing Center for Infectious Disease"/>
            <person name="Wu L."/>
            <person name="Ma J."/>
        </authorList>
    </citation>
    <scope>NUCLEOTIDE SEQUENCE [LARGE SCALE GENOMIC DNA]</scope>
    <source>
        <strain evidence="11">CCM 9110</strain>
    </source>
</reference>
<organism evidence="10 11">
    <name type="scientific">Lacticaseibacillus suilingensis</name>
    <dbReference type="NCBI Taxonomy" id="2799577"/>
    <lineage>
        <taxon>Bacteria</taxon>
        <taxon>Bacillati</taxon>
        <taxon>Bacillota</taxon>
        <taxon>Bacilli</taxon>
        <taxon>Lactobacillales</taxon>
        <taxon>Lactobacillaceae</taxon>
        <taxon>Lacticaseibacillus</taxon>
    </lineage>
</organism>
<dbReference type="InterPro" id="IPR050351">
    <property type="entry name" value="BphY/WalK/GraS-like"/>
</dbReference>
<dbReference type="SUPFAM" id="SSF55874">
    <property type="entry name" value="ATPase domain of HSP90 chaperone/DNA topoisomerase II/histidine kinase"/>
    <property type="match status" value="1"/>
</dbReference>
<comment type="caution">
    <text evidence="10">The sequence shown here is derived from an EMBL/GenBank/DDBJ whole genome shotgun (WGS) entry which is preliminary data.</text>
</comment>
<feature type="transmembrane region" description="Helical" evidence="8">
    <location>
        <begin position="36"/>
        <end position="57"/>
    </location>
</feature>
<proteinExistence type="predicted"/>
<dbReference type="SMART" id="SM00388">
    <property type="entry name" value="HisKA"/>
    <property type="match status" value="1"/>
</dbReference>
<name>A0ABW4BGW2_9LACO</name>
<dbReference type="RefSeq" id="WP_204119082.1">
    <property type="nucleotide sequence ID" value="NZ_BOLV01000011.1"/>
</dbReference>
<dbReference type="SUPFAM" id="SSF47384">
    <property type="entry name" value="Homodimeric domain of signal transducing histidine kinase"/>
    <property type="match status" value="1"/>
</dbReference>
<evidence type="ECO:0000313" key="10">
    <source>
        <dbReference type="EMBL" id="MFD1399722.1"/>
    </source>
</evidence>
<evidence type="ECO:0000259" key="9">
    <source>
        <dbReference type="PROSITE" id="PS50109"/>
    </source>
</evidence>
<keyword evidence="8" id="KW-1133">Transmembrane helix</keyword>
<evidence type="ECO:0000256" key="6">
    <source>
        <dbReference type="ARBA" id="ARBA00022777"/>
    </source>
</evidence>
<dbReference type="PRINTS" id="PR00344">
    <property type="entry name" value="BCTRLSENSOR"/>
</dbReference>
<evidence type="ECO:0000256" key="3">
    <source>
        <dbReference type="ARBA" id="ARBA00012438"/>
    </source>
</evidence>
<dbReference type="PANTHER" id="PTHR45453">
    <property type="entry name" value="PHOSPHATE REGULON SENSOR PROTEIN PHOR"/>
    <property type="match status" value="1"/>
</dbReference>
<keyword evidence="8" id="KW-0472">Membrane</keyword>
<dbReference type="Proteomes" id="UP001597199">
    <property type="component" value="Unassembled WGS sequence"/>
</dbReference>
<keyword evidence="7" id="KW-0902">Two-component regulatory system</keyword>
<dbReference type="Pfam" id="PF02518">
    <property type="entry name" value="HATPase_c"/>
    <property type="match status" value="1"/>
</dbReference>
<sequence length="330" mass="36070">MLKPEVKPIALLAAGLMMITALVCLLAWWLSPQAGLGLFALLGLAWVLIGGLSWWWLRQIRRQLASIQAQLHAARTGVSTYDIAANDEGAFSSLNNELYHYVRQTAAMRSDLQRDRNQLTVAITDIAHQLRTPIAVQTNLTELLTAANLAETKTELRQQNLRLAALVNQLITLAKVDTHTLSQSRTTISVDTLMRQSLAPLLTLVADQELELAWHVDPTLTVQVNEKLMQEALINLLKNTIEHAPKASTVTVQAQATPLSTIITLQNAGPQIPAADLPHLFERFYRGSQSAPNNLGIGLAIAQGIIEAGAGRLTISNLTVGVAMRVELFH</sequence>
<dbReference type="Pfam" id="PF00512">
    <property type="entry name" value="HisKA"/>
    <property type="match status" value="1"/>
</dbReference>
<evidence type="ECO:0000256" key="1">
    <source>
        <dbReference type="ARBA" id="ARBA00000085"/>
    </source>
</evidence>
<evidence type="ECO:0000313" key="11">
    <source>
        <dbReference type="Proteomes" id="UP001597199"/>
    </source>
</evidence>
<accession>A0ABW4BGW2</accession>
<dbReference type="InterPro" id="IPR005467">
    <property type="entry name" value="His_kinase_dom"/>
</dbReference>
<evidence type="ECO:0000256" key="7">
    <source>
        <dbReference type="ARBA" id="ARBA00023012"/>
    </source>
</evidence>
<evidence type="ECO:0000256" key="5">
    <source>
        <dbReference type="ARBA" id="ARBA00022679"/>
    </source>
</evidence>
<dbReference type="SMART" id="SM00387">
    <property type="entry name" value="HATPase_c"/>
    <property type="match status" value="1"/>
</dbReference>
<feature type="transmembrane region" description="Helical" evidence="8">
    <location>
        <begin position="9"/>
        <end position="30"/>
    </location>
</feature>
<dbReference type="Gene3D" id="1.10.287.130">
    <property type="match status" value="1"/>
</dbReference>
<evidence type="ECO:0000256" key="4">
    <source>
        <dbReference type="ARBA" id="ARBA00022553"/>
    </source>
</evidence>
<dbReference type="EMBL" id="JBHTOA010000040">
    <property type="protein sequence ID" value="MFD1399722.1"/>
    <property type="molecule type" value="Genomic_DNA"/>
</dbReference>
<evidence type="ECO:0000256" key="8">
    <source>
        <dbReference type="SAM" id="Phobius"/>
    </source>
</evidence>
<dbReference type="InterPro" id="IPR036890">
    <property type="entry name" value="HATPase_C_sf"/>
</dbReference>
<keyword evidence="6 10" id="KW-0418">Kinase</keyword>
<dbReference type="InterPro" id="IPR003594">
    <property type="entry name" value="HATPase_dom"/>
</dbReference>
<dbReference type="PROSITE" id="PS50109">
    <property type="entry name" value="HIS_KIN"/>
    <property type="match status" value="1"/>
</dbReference>
<dbReference type="Gene3D" id="3.30.565.10">
    <property type="entry name" value="Histidine kinase-like ATPase, C-terminal domain"/>
    <property type="match status" value="1"/>
</dbReference>
<dbReference type="CDD" id="cd00082">
    <property type="entry name" value="HisKA"/>
    <property type="match status" value="1"/>
</dbReference>
<dbReference type="EC" id="2.7.13.3" evidence="3"/>
<dbReference type="InterPro" id="IPR036097">
    <property type="entry name" value="HisK_dim/P_sf"/>
</dbReference>
<comment type="subcellular location">
    <subcellularLocation>
        <location evidence="2">Membrane</location>
    </subcellularLocation>
</comment>
<dbReference type="PANTHER" id="PTHR45453:SF1">
    <property type="entry name" value="PHOSPHATE REGULON SENSOR PROTEIN PHOR"/>
    <property type="match status" value="1"/>
</dbReference>
<dbReference type="CDD" id="cd00075">
    <property type="entry name" value="HATPase"/>
    <property type="match status" value="1"/>
</dbReference>
<evidence type="ECO:0000256" key="2">
    <source>
        <dbReference type="ARBA" id="ARBA00004370"/>
    </source>
</evidence>
<comment type="catalytic activity">
    <reaction evidence="1">
        <text>ATP + protein L-histidine = ADP + protein N-phospho-L-histidine.</text>
        <dbReference type="EC" id="2.7.13.3"/>
    </reaction>
</comment>
<dbReference type="InterPro" id="IPR003661">
    <property type="entry name" value="HisK_dim/P_dom"/>
</dbReference>
<keyword evidence="4" id="KW-0597">Phosphoprotein</keyword>
<keyword evidence="8" id="KW-0812">Transmembrane</keyword>
<dbReference type="GO" id="GO:0016301">
    <property type="term" value="F:kinase activity"/>
    <property type="evidence" value="ECO:0007669"/>
    <property type="project" value="UniProtKB-KW"/>
</dbReference>
<protein>
    <recommendedName>
        <fullName evidence="3">histidine kinase</fullName>
        <ecNumber evidence="3">2.7.13.3</ecNumber>
    </recommendedName>
</protein>
<dbReference type="InterPro" id="IPR004358">
    <property type="entry name" value="Sig_transdc_His_kin-like_C"/>
</dbReference>